<feature type="compositionally biased region" description="Pro residues" evidence="1">
    <location>
        <begin position="166"/>
        <end position="176"/>
    </location>
</feature>
<feature type="compositionally biased region" description="Basic and acidic residues" evidence="1">
    <location>
        <begin position="324"/>
        <end position="341"/>
    </location>
</feature>
<feature type="region of interest" description="Disordered" evidence="1">
    <location>
        <begin position="259"/>
        <end position="395"/>
    </location>
</feature>
<sequence length="441" mass="47919">MQLQESSDQSPYERGQRFLTSPLPVCSSSSFVTSPGASPSPSSLSPFSCGTSEYLLPVPPPGPSVLSSSYNLAFGGERRAEREVGRKRQSQILFQSEETSPVGFFGEASPSFQAKRRRQEGRDRETYMPSSNRDAQSEPSSIWPLPCDKEFAFVSAPSKEGGLIIPPFPFPPPPDKPSQWGCNGLPQEGTEVSTGFANSPPLDDLPPSFVQSPFAYSSTTTRTGTVVPAPPLRPPPSSGSFCSLNAFNDVRSMMMRSSHAHPWNPMRGSREIPLSLPSHAPFKDPSPPSSLPPPPPPLRSSRACLSSFPPSRGSHSINPAIAHTEAEKSAEGPLEANDKRRTTGWAWLPSEQGRDGGKGGIAEGKAAEKESQPHEGGSKVEKEKEKQRVRLGRGPQDWTVFLVPESFHFLQREVRGGLGESEEGHFFLRVSVTEATERDVR</sequence>
<reference evidence="2" key="1">
    <citation type="submission" date="2014-11" db="EMBL/GenBank/DDBJ databases">
        <authorList>
            <person name="Otto D Thomas"/>
            <person name="Naeem Raeece"/>
        </authorList>
    </citation>
    <scope>NUCLEOTIDE SEQUENCE</scope>
</reference>
<feature type="region of interest" description="Disordered" evidence="1">
    <location>
        <begin position="164"/>
        <end position="215"/>
    </location>
</feature>
<gene>
    <name evidence="2" type="ORF">Cvel_7418</name>
</gene>
<feature type="compositionally biased region" description="Polar residues" evidence="1">
    <location>
        <begin position="128"/>
        <end position="140"/>
    </location>
</feature>
<organism evidence="2">
    <name type="scientific">Chromera velia CCMP2878</name>
    <dbReference type="NCBI Taxonomy" id="1169474"/>
    <lineage>
        <taxon>Eukaryota</taxon>
        <taxon>Sar</taxon>
        <taxon>Alveolata</taxon>
        <taxon>Colpodellida</taxon>
        <taxon>Chromeraceae</taxon>
        <taxon>Chromera</taxon>
    </lineage>
</organism>
<accession>A0A0G4HM14</accession>
<feature type="compositionally biased region" description="Low complexity" evidence="1">
    <location>
        <begin position="34"/>
        <end position="48"/>
    </location>
</feature>
<feature type="region of interest" description="Disordered" evidence="1">
    <location>
        <begin position="1"/>
        <end position="53"/>
    </location>
</feature>
<dbReference type="AlphaFoldDB" id="A0A0G4HM14"/>
<dbReference type="VEuPathDB" id="CryptoDB:Cvel_7418"/>
<feature type="compositionally biased region" description="Pro residues" evidence="1">
    <location>
        <begin position="284"/>
        <end position="298"/>
    </location>
</feature>
<feature type="compositionally biased region" description="Polar residues" evidence="1">
    <location>
        <begin position="1"/>
        <end position="10"/>
    </location>
</feature>
<evidence type="ECO:0000256" key="1">
    <source>
        <dbReference type="SAM" id="MobiDB-lite"/>
    </source>
</evidence>
<feature type="region of interest" description="Disordered" evidence="1">
    <location>
        <begin position="77"/>
        <end position="143"/>
    </location>
</feature>
<dbReference type="EMBL" id="CDMZ01003115">
    <property type="protein sequence ID" value="CEM45155.1"/>
    <property type="molecule type" value="Genomic_DNA"/>
</dbReference>
<feature type="compositionally biased region" description="Polar residues" evidence="1">
    <location>
        <begin position="90"/>
        <end position="99"/>
    </location>
</feature>
<protein>
    <submittedName>
        <fullName evidence="2">Uncharacterized protein</fullName>
    </submittedName>
</protein>
<feature type="compositionally biased region" description="Basic and acidic residues" evidence="1">
    <location>
        <begin position="77"/>
        <end position="86"/>
    </location>
</feature>
<evidence type="ECO:0000313" key="2">
    <source>
        <dbReference type="EMBL" id="CEM45155.1"/>
    </source>
</evidence>
<proteinExistence type="predicted"/>
<feature type="compositionally biased region" description="Basic and acidic residues" evidence="1">
    <location>
        <begin position="365"/>
        <end position="388"/>
    </location>
</feature>
<name>A0A0G4HM14_9ALVE</name>